<feature type="binding site" evidence="3">
    <location>
        <position position="61"/>
    </location>
    <ligand>
        <name>substrate</name>
    </ligand>
</feature>
<dbReference type="PANTHER" id="PTHR48100">
    <property type="entry name" value="BROAD-SPECIFICITY PHOSPHATASE YOR283W-RELATED"/>
    <property type="match status" value="1"/>
</dbReference>
<feature type="binding site" evidence="3">
    <location>
        <begin position="11"/>
        <end position="18"/>
    </location>
    <ligand>
        <name>substrate</name>
    </ligand>
</feature>
<dbReference type="InterPro" id="IPR013078">
    <property type="entry name" value="His_Pase_superF_clade-1"/>
</dbReference>
<dbReference type="InterPro" id="IPR050275">
    <property type="entry name" value="PGM_Phosphatase"/>
</dbReference>
<reference evidence="4 5" key="1">
    <citation type="submission" date="2019-03" db="EMBL/GenBank/DDBJ databases">
        <title>Genomic Encyclopedia of Type Strains, Phase IV (KMG-IV): sequencing the most valuable type-strain genomes for metagenomic binning, comparative biology and taxonomic classification.</title>
        <authorList>
            <person name="Goeker M."/>
        </authorList>
    </citation>
    <scope>NUCLEOTIDE SEQUENCE [LARGE SCALE GENOMIC DNA]</scope>
    <source>
        <strain evidence="4 5">DSM 44496</strain>
    </source>
</reference>
<name>A0A4R6P5P1_NOCIG</name>
<accession>A0A4R6P5P1</accession>
<dbReference type="RefSeq" id="WP_067495298.1">
    <property type="nucleotide sequence ID" value="NZ_SNXK01000006.1"/>
</dbReference>
<dbReference type="GO" id="GO:0016791">
    <property type="term" value="F:phosphatase activity"/>
    <property type="evidence" value="ECO:0007669"/>
    <property type="project" value="TreeGrafter"/>
</dbReference>
<keyword evidence="5" id="KW-1185">Reference proteome</keyword>
<dbReference type="InterPro" id="IPR001345">
    <property type="entry name" value="PG/BPGM_mutase_AS"/>
</dbReference>
<organism evidence="4 5">
    <name type="scientific">Nocardia ignorata</name>
    <dbReference type="NCBI Taxonomy" id="145285"/>
    <lineage>
        <taxon>Bacteria</taxon>
        <taxon>Bacillati</taxon>
        <taxon>Actinomycetota</taxon>
        <taxon>Actinomycetes</taxon>
        <taxon>Mycobacteriales</taxon>
        <taxon>Nocardiaceae</taxon>
        <taxon>Nocardia</taxon>
    </lineage>
</organism>
<sequence length="222" mass="24315">MTNRAKLILVRHGETEGNVARILDTQVPGLPLTERGVAQAKAFGGTLIRPPRVLVSSEALRARQTAGYIEAATGTTAQVLPDLYEVQVGELHGRADRDSHELFQRIYRGWHHGELDTRTPGGESGREVLDRILPVLAQLRTQYLEGDEDGDVVVVNHGAAMRLVGKELAGVAPPFTTNNHLDNTETIELLPTEDGGWECLRWGRFTPPFTVKADPTPDDPMG</sequence>
<dbReference type="EMBL" id="SNXK01000006">
    <property type="protein sequence ID" value="TDP32443.1"/>
    <property type="molecule type" value="Genomic_DNA"/>
</dbReference>
<dbReference type="GO" id="GO:0005737">
    <property type="term" value="C:cytoplasm"/>
    <property type="evidence" value="ECO:0007669"/>
    <property type="project" value="TreeGrafter"/>
</dbReference>
<dbReference type="SUPFAM" id="SSF53254">
    <property type="entry name" value="Phosphoglycerate mutase-like"/>
    <property type="match status" value="1"/>
</dbReference>
<dbReference type="SMART" id="SM00855">
    <property type="entry name" value="PGAM"/>
    <property type="match status" value="1"/>
</dbReference>
<keyword evidence="2" id="KW-0413">Isomerase</keyword>
<dbReference type="Gene3D" id="3.40.50.1240">
    <property type="entry name" value="Phosphoglycerate mutase-like"/>
    <property type="match status" value="1"/>
</dbReference>
<dbReference type="PROSITE" id="PS00175">
    <property type="entry name" value="PG_MUTASE"/>
    <property type="match status" value="1"/>
</dbReference>
<evidence type="ECO:0000256" key="2">
    <source>
        <dbReference type="ARBA" id="ARBA00023235"/>
    </source>
</evidence>
<evidence type="ECO:0000256" key="3">
    <source>
        <dbReference type="PIRSR" id="PIRSR613078-2"/>
    </source>
</evidence>
<dbReference type="AlphaFoldDB" id="A0A4R6P5P1"/>
<protein>
    <submittedName>
        <fullName evidence="4">Putative phosphoglycerate mutase</fullName>
    </submittedName>
</protein>
<comment type="caution">
    <text evidence="4">The sequence shown here is derived from an EMBL/GenBank/DDBJ whole genome shotgun (WGS) entry which is preliminary data.</text>
</comment>
<evidence type="ECO:0000256" key="1">
    <source>
        <dbReference type="ARBA" id="ARBA00023152"/>
    </source>
</evidence>
<dbReference type="CDD" id="cd07067">
    <property type="entry name" value="HP_PGM_like"/>
    <property type="match status" value="1"/>
</dbReference>
<keyword evidence="1" id="KW-0324">Glycolysis</keyword>
<dbReference type="Pfam" id="PF00300">
    <property type="entry name" value="His_Phos_1"/>
    <property type="match status" value="1"/>
</dbReference>
<dbReference type="InterPro" id="IPR029033">
    <property type="entry name" value="His_PPase_superfam"/>
</dbReference>
<evidence type="ECO:0000313" key="5">
    <source>
        <dbReference type="Proteomes" id="UP000295087"/>
    </source>
</evidence>
<proteinExistence type="predicted"/>
<dbReference type="Proteomes" id="UP000295087">
    <property type="component" value="Unassembled WGS sequence"/>
</dbReference>
<dbReference type="PANTHER" id="PTHR48100:SF1">
    <property type="entry name" value="HISTIDINE PHOSPHATASE FAMILY PROTEIN-RELATED"/>
    <property type="match status" value="1"/>
</dbReference>
<evidence type="ECO:0000313" key="4">
    <source>
        <dbReference type="EMBL" id="TDP32443.1"/>
    </source>
</evidence>
<gene>
    <name evidence="4" type="ORF">DFR75_106235</name>
</gene>